<evidence type="ECO:0000256" key="5">
    <source>
        <dbReference type="ARBA" id="ARBA00022801"/>
    </source>
</evidence>
<dbReference type="SUPFAM" id="SSF50156">
    <property type="entry name" value="PDZ domain-like"/>
    <property type="match status" value="1"/>
</dbReference>
<comment type="function">
    <text evidence="7">Degrades oligopeptides.</text>
</comment>
<dbReference type="Proteomes" id="UP000762110">
    <property type="component" value="Unassembled WGS sequence"/>
</dbReference>
<keyword evidence="8" id="KW-0732">Signal</keyword>
<dbReference type="InterPro" id="IPR029045">
    <property type="entry name" value="ClpP/crotonase-like_dom_sf"/>
</dbReference>
<dbReference type="Pfam" id="PF26549">
    <property type="entry name" value="Tricorn_N"/>
    <property type="match status" value="1"/>
</dbReference>
<evidence type="ECO:0000259" key="9">
    <source>
        <dbReference type="SMART" id="SM00245"/>
    </source>
</evidence>
<evidence type="ECO:0000256" key="6">
    <source>
        <dbReference type="ARBA" id="ARBA00022825"/>
    </source>
</evidence>
<gene>
    <name evidence="10" type="ORF">HQN85_12170</name>
</gene>
<protein>
    <recommendedName>
        <fullName evidence="7">Tricorn protease homolog</fullName>
        <ecNumber evidence="7">3.4.21.-</ecNumber>
    </recommendedName>
</protein>
<dbReference type="EMBL" id="JABMKV010000003">
    <property type="protein sequence ID" value="NQX32488.1"/>
    <property type="molecule type" value="Genomic_DNA"/>
</dbReference>
<dbReference type="Gene3D" id="2.120.10.60">
    <property type="entry name" value="Tricorn protease N-terminal domain"/>
    <property type="match status" value="1"/>
</dbReference>
<proteinExistence type="inferred from homology"/>
<dbReference type="PANTHER" id="PTHR43253:SF1">
    <property type="entry name" value="TRICORN PROTEASE HOMOLOG 2-RELATED"/>
    <property type="match status" value="1"/>
</dbReference>
<evidence type="ECO:0000256" key="2">
    <source>
        <dbReference type="ARBA" id="ARBA00008524"/>
    </source>
</evidence>
<evidence type="ECO:0000256" key="7">
    <source>
        <dbReference type="PIRNR" id="PIRNR036421"/>
    </source>
</evidence>
<accession>A0ABX2DEG6</accession>
<comment type="subcellular location">
    <subcellularLocation>
        <location evidence="1 7">Cytoplasm</location>
    </subcellularLocation>
</comment>
<dbReference type="InterPro" id="IPR012393">
    <property type="entry name" value="Tricorn_protease"/>
</dbReference>
<evidence type="ECO:0000256" key="4">
    <source>
        <dbReference type="ARBA" id="ARBA00022670"/>
    </source>
</evidence>
<evidence type="ECO:0000313" key="11">
    <source>
        <dbReference type="Proteomes" id="UP000762110"/>
    </source>
</evidence>
<dbReference type="Pfam" id="PF14684">
    <property type="entry name" value="Tricorn_C1"/>
    <property type="match status" value="1"/>
</dbReference>
<organism evidence="10 11">
    <name type="scientific">Pedobacter boryungensis</name>
    <dbReference type="NCBI Taxonomy" id="869962"/>
    <lineage>
        <taxon>Bacteria</taxon>
        <taxon>Pseudomonadati</taxon>
        <taxon>Bacteroidota</taxon>
        <taxon>Sphingobacteriia</taxon>
        <taxon>Sphingobacteriales</taxon>
        <taxon>Sphingobacteriaceae</taxon>
        <taxon>Pedobacter</taxon>
    </lineage>
</organism>
<evidence type="ECO:0000313" key="10">
    <source>
        <dbReference type="EMBL" id="NQX32488.1"/>
    </source>
</evidence>
<dbReference type="SUPFAM" id="SSF69304">
    <property type="entry name" value="Tricorn protease N-terminal domain"/>
    <property type="match status" value="1"/>
</dbReference>
<feature type="chain" id="PRO_5046718376" description="Tricorn protease homolog" evidence="8">
    <location>
        <begin position="25"/>
        <end position="1087"/>
    </location>
</feature>
<name>A0ABX2DEG6_9SPHI</name>
<dbReference type="SMART" id="SM00245">
    <property type="entry name" value="TSPc"/>
    <property type="match status" value="1"/>
</dbReference>
<dbReference type="InterPro" id="IPR011042">
    <property type="entry name" value="6-blade_b-propeller_TolB-like"/>
</dbReference>
<evidence type="ECO:0000256" key="8">
    <source>
        <dbReference type="SAM" id="SignalP"/>
    </source>
</evidence>
<dbReference type="Gene3D" id="3.90.226.10">
    <property type="entry name" value="2-enoyl-CoA Hydratase, Chain A, domain 1"/>
    <property type="match status" value="1"/>
</dbReference>
<dbReference type="Gene3D" id="2.120.10.30">
    <property type="entry name" value="TolB, C-terminal domain"/>
    <property type="match status" value="1"/>
</dbReference>
<dbReference type="PANTHER" id="PTHR43253">
    <property type="entry name" value="TRICORN PROTEASE HOMOLOG 2-RELATED"/>
    <property type="match status" value="1"/>
</dbReference>
<evidence type="ECO:0000256" key="3">
    <source>
        <dbReference type="ARBA" id="ARBA00022490"/>
    </source>
</evidence>
<dbReference type="InterPro" id="IPR028204">
    <property type="entry name" value="Tricorn_C1"/>
</dbReference>
<comment type="caution">
    <text evidence="10">The sequence shown here is derived from an EMBL/GenBank/DDBJ whole genome shotgun (WGS) entry which is preliminary data.</text>
</comment>
<feature type="domain" description="Tail specific protease" evidence="9">
    <location>
        <begin position="852"/>
        <end position="1060"/>
    </location>
</feature>
<reference evidence="10 11" key="1">
    <citation type="submission" date="2020-05" db="EMBL/GenBank/DDBJ databases">
        <title>Description of Pedobacter foliorum sp. nov.</title>
        <authorList>
            <person name="Qi S."/>
            <person name="Carlier A."/>
            <person name="Cnockaert M."/>
            <person name="Vandamme P."/>
        </authorList>
    </citation>
    <scope>NUCLEOTIDE SEQUENCE [LARGE SCALE GENOMIC DNA]</scope>
    <source>
        <strain evidence="10 11">LMG 31300</strain>
    </source>
</reference>
<dbReference type="InterPro" id="IPR005151">
    <property type="entry name" value="Tail-specific_protease"/>
</dbReference>
<keyword evidence="4 7" id="KW-0645">Protease</keyword>
<dbReference type="Gene3D" id="3.30.750.44">
    <property type="match status" value="1"/>
</dbReference>
<dbReference type="CDD" id="cd07562">
    <property type="entry name" value="Peptidase_S41_TRI"/>
    <property type="match status" value="1"/>
</dbReference>
<dbReference type="Pfam" id="PF26550">
    <property type="entry name" value="Tricorn_2nd"/>
    <property type="match status" value="1"/>
</dbReference>
<dbReference type="SUPFAM" id="SSF52096">
    <property type="entry name" value="ClpP/crotonase"/>
    <property type="match status" value="1"/>
</dbReference>
<dbReference type="RefSeq" id="WP_173272626.1">
    <property type="nucleotide sequence ID" value="NZ_JABMKV010000003.1"/>
</dbReference>
<sequence length="1087" mass="121144">MKQKFIKTLLCTTAFSFSALFSFAQTNALWLRYPSISPDGKTIAFGYKGDIYKISTDGGLATPLIISEYHDQMPIWSHDGKSIAFASNRYGNFDIFTLPATGGAAKRLTFNSANDYPSDFTVDNKSVLFSSGHQSPAASVRFPQRGLFLNLYTVAATGGKPLLVSAAGAENAHYNSNGTKLIFQDRKGYEDAFRKHHISSVTRDIWELDLKSNTYKKISDFEGEDREPVYGTNDDQIFYLNEKDGTQNVYSQQAAGPAKKLTSFKDYPVRNLSIAANNTLCFTYNGEIYIMPVNGQPRKVNVEIGNETSAEIEKNIPINTNISEFAASPNGKEIAFVSRGEIFVSSVENGQTKRITNTPQQERSVRWSPDGKSLVYAGERNGSWDIFRIQKTRSSEPYFYASTVLKEDAVIATGAEEFQPDFSPDGKEIAYVENRNILKIYNLASKNTRTVLPEGRNHSYSDGDWGFNWSPDSKWLVVDDQNGYTFASNISLIKTDGSGQIIQPINSGFGEGGGKWAMNGKALTWVNSKNGRKSLAQQGSAETDIFISFFDKAAYDNFKLSKDEFNLWKETTEAAKKDTTKTVASKVPSKNIKTPDSIKKVNVLEIKDLDNRTIKLTINSSSISDYALNNEGTKLFYLAEFENGYDLWVTEPRTHDTKILAKLGGSPSGLEISKDGKSLFVSNNGRLVKVDAENGKISPININGEITLNTVGERAYIYEHIWRQVKQKFYDPKLHNVNWDAYKAGYAKFLPHISNNFDFQELLSELLGELNASHTGGRYAPRPVAPDQTASIGILEDETYADKGVKIAEVLTSGPLDRFESKIKAGFIIEKINGNEIAATDDWTKYLNREIGKTILLSIYDPISKTRFDEAVKTISAGEENELMYKRWVKNMREMVDRLSGGKIGYVHVRGMNDGSYRVVVDEALGINKEKDALIVDTRFNGGGWLHNDLNAFLSGKPYLTFSSQGNPLKGQEPFNTWTKPSTVLMSESNYSDAFIFPYIYKQTGTGKLIGMPVPGTGTAVWWETQIDPTIVFGIPMIGTIGKEGRTTENLQVEPDIKVPLHYESFLSGKDTQIEAAVKEMRRVTKK</sequence>
<feature type="signal peptide" evidence="8">
    <location>
        <begin position="1"/>
        <end position="24"/>
    </location>
</feature>
<keyword evidence="11" id="KW-1185">Reference proteome</keyword>
<evidence type="ECO:0000256" key="1">
    <source>
        <dbReference type="ARBA" id="ARBA00004496"/>
    </source>
</evidence>
<keyword evidence="5 7" id="KW-0378">Hydrolase</keyword>
<dbReference type="InterPro" id="IPR036034">
    <property type="entry name" value="PDZ_sf"/>
</dbReference>
<keyword evidence="3 7" id="KW-0963">Cytoplasm</keyword>
<keyword evidence="6 7" id="KW-0720">Serine protease</keyword>
<dbReference type="SUPFAM" id="SSF82171">
    <property type="entry name" value="DPP6 N-terminal domain-like"/>
    <property type="match status" value="2"/>
</dbReference>
<dbReference type="PIRSF" id="PIRSF036421">
    <property type="entry name" value="Tricorn_protease"/>
    <property type="match status" value="1"/>
</dbReference>
<dbReference type="Pfam" id="PF03572">
    <property type="entry name" value="Peptidase_S41"/>
    <property type="match status" value="1"/>
</dbReference>
<comment type="similarity">
    <text evidence="2 7">Belongs to the peptidase S41B family.</text>
</comment>
<dbReference type="EC" id="3.4.21.-" evidence="7"/>